<dbReference type="EMBL" id="FO082270">
    <property type="protein sequence ID" value="CCO66578.1"/>
    <property type="molecule type" value="Genomic_DNA"/>
</dbReference>
<gene>
    <name evidence="2" type="ORF">Bathy09g01090</name>
</gene>
<dbReference type="KEGG" id="bpg:Bathy09g01090"/>
<sequence length="883" mass="95253">MTSGFVSDDDDANDKQNKNNNNEKRSADDERAIAFVDESSGDSLRNGVGLSAFLDLTGCSNVVDMTPTEEFSMKDVCSIRTGERVAPTAPLVFFIGTTLAESGEKIVRICGERPEASMVTVLVSTCKETQHAGAREVREAFDLCVKDVERLILEKIGGNGDGGTTNNNASGIGEGEEQQQKPAESKEEEDDWDEDWGDDDWEDKQKEKASAALENTILATVSQKVVIQFFPGTIIAPLGPSAFRFPTSSAVGEFALDYFGVERTTASELDGKETSISKNKNKQTFSRAQKLSIIGSQLDAFITHGLGFDDEDRVDFYALGPIAKNIARDCVDRKDQKIPNEDDELDTLAVLGDNAYETIDEKLRQSKKTCCVMLVDRAMDLASASAVFTDSFYGRIDEVASTNGAFSSLDAEKQVSDETAHRALEEELSRMSFRDACRKVSRLLSEAARSDGVHVESVIANADAQTSNKNVNNDITSARLRALRQAILDSVGSSDGSHSHQWTLRLASVCAAALELEEGSETSDAIGNVRTLSATAHAFGSSGVAAELISALSGKRKQVCGVSCARAFAYVACGMTLAGEAVSRESSADAAMHQMDVNDSALFMNGNNDGEIFTRKDAKAIEEALKCAICECVWNGDDRNSENVTFLGKELYDAISEARGYKKEGDEDASRDEGKEKEKEKEKESDDEEDGWGNDDDGWSVDDDPLLVHPPPSLRTPRVELPDDVRLFLDDFVQDKALFTSTCELIVSSRVICREKTSSGEGMMNNATVSIPLKHSRGSLIENDGAFTSLVADIASRVASSNDTSGCCKDAERITASGSIGTLLASATSTAGGFVKGFGSGLGRLAGNVLDKVSSTGAYLRMKLWRQKMHGEKTVVKRAGGYS</sequence>
<keyword evidence="3" id="KW-1185">Reference proteome</keyword>
<feature type="region of interest" description="Disordered" evidence="1">
    <location>
        <begin position="156"/>
        <end position="208"/>
    </location>
</feature>
<evidence type="ECO:0000313" key="2">
    <source>
        <dbReference type="EMBL" id="CCO66578.1"/>
    </source>
</evidence>
<proteinExistence type="predicted"/>
<accession>K8F2N4</accession>
<dbReference type="STRING" id="41875.K8F2N4"/>
<feature type="region of interest" description="Disordered" evidence="1">
    <location>
        <begin position="662"/>
        <end position="716"/>
    </location>
</feature>
<reference evidence="2 3" key="1">
    <citation type="submission" date="2011-10" db="EMBL/GenBank/DDBJ databases">
        <authorList>
            <person name="Genoscope - CEA"/>
        </authorList>
    </citation>
    <scope>NUCLEOTIDE SEQUENCE [LARGE SCALE GENOMIC DNA]</scope>
    <source>
        <strain evidence="2 3">RCC 1105</strain>
    </source>
</reference>
<feature type="region of interest" description="Disordered" evidence="1">
    <location>
        <begin position="1"/>
        <end position="31"/>
    </location>
</feature>
<dbReference type="Proteomes" id="UP000198341">
    <property type="component" value="Chromosome 9"/>
</dbReference>
<feature type="compositionally biased region" description="Basic and acidic residues" evidence="1">
    <location>
        <begin position="13"/>
        <end position="31"/>
    </location>
</feature>
<dbReference type="GeneID" id="19013616"/>
<dbReference type="AlphaFoldDB" id="K8F2N4"/>
<organism evidence="2 3">
    <name type="scientific">Bathycoccus prasinos</name>
    <dbReference type="NCBI Taxonomy" id="41875"/>
    <lineage>
        <taxon>Eukaryota</taxon>
        <taxon>Viridiplantae</taxon>
        <taxon>Chlorophyta</taxon>
        <taxon>Mamiellophyceae</taxon>
        <taxon>Mamiellales</taxon>
        <taxon>Bathycoccaceae</taxon>
        <taxon>Bathycoccus</taxon>
    </lineage>
</organism>
<evidence type="ECO:0000256" key="1">
    <source>
        <dbReference type="SAM" id="MobiDB-lite"/>
    </source>
</evidence>
<name>K8F2N4_9CHLO</name>
<feature type="compositionally biased region" description="Acidic residues" evidence="1">
    <location>
        <begin position="186"/>
        <end position="202"/>
    </location>
</feature>
<feature type="compositionally biased region" description="Basic and acidic residues" evidence="1">
    <location>
        <begin position="671"/>
        <end position="684"/>
    </location>
</feature>
<dbReference type="RefSeq" id="XP_007511018.1">
    <property type="nucleotide sequence ID" value="XM_007510956.1"/>
</dbReference>
<protein>
    <submittedName>
        <fullName evidence="2">Uncharacterized protein</fullName>
    </submittedName>
</protein>
<feature type="compositionally biased region" description="Acidic residues" evidence="1">
    <location>
        <begin position="685"/>
        <end position="705"/>
    </location>
</feature>
<evidence type="ECO:0000313" key="3">
    <source>
        <dbReference type="Proteomes" id="UP000198341"/>
    </source>
</evidence>